<accession>A0A6B0ULI0</accession>
<evidence type="ECO:0000313" key="1">
    <source>
        <dbReference type="EMBL" id="MXU90649.1"/>
    </source>
</evidence>
<reference evidence="1" key="1">
    <citation type="submission" date="2019-12" db="EMBL/GenBank/DDBJ databases">
        <title>An insight into the sialome of adult female Ixodes ricinus ticks feeding for 6 days.</title>
        <authorList>
            <person name="Perner J."/>
            <person name="Ribeiro J.M.C."/>
        </authorList>
    </citation>
    <scope>NUCLEOTIDE SEQUENCE</scope>
    <source>
        <strain evidence="1">Semi-engorged</strain>
        <tissue evidence="1">Salivary glands</tissue>
    </source>
</reference>
<sequence length="116" mass="12439">MMSMTGQTTLVLSSAILARRGSSQPLVHSQWASRNVSTFPLACAAPSSRALMSPVRLCALTTLVGTGSLETYSSSGAFRKVRSLASSTSSISRRRWRGERLMAECTVLSRVDQASL</sequence>
<dbReference type="AlphaFoldDB" id="A0A6B0ULI0"/>
<organism evidence="1">
    <name type="scientific">Ixodes ricinus</name>
    <name type="common">Common tick</name>
    <name type="synonym">Acarus ricinus</name>
    <dbReference type="NCBI Taxonomy" id="34613"/>
    <lineage>
        <taxon>Eukaryota</taxon>
        <taxon>Metazoa</taxon>
        <taxon>Ecdysozoa</taxon>
        <taxon>Arthropoda</taxon>
        <taxon>Chelicerata</taxon>
        <taxon>Arachnida</taxon>
        <taxon>Acari</taxon>
        <taxon>Parasitiformes</taxon>
        <taxon>Ixodida</taxon>
        <taxon>Ixodoidea</taxon>
        <taxon>Ixodidae</taxon>
        <taxon>Ixodinae</taxon>
        <taxon>Ixodes</taxon>
    </lineage>
</organism>
<dbReference type="EMBL" id="GIFC01008566">
    <property type="protein sequence ID" value="MXU90649.1"/>
    <property type="molecule type" value="Transcribed_RNA"/>
</dbReference>
<proteinExistence type="predicted"/>
<protein>
    <submittedName>
        <fullName evidence="1">Putative secreted protein</fullName>
    </submittedName>
</protein>
<name>A0A6B0ULI0_IXORI</name>